<evidence type="ECO:0000313" key="2">
    <source>
        <dbReference type="Proteomes" id="UP001454036"/>
    </source>
</evidence>
<dbReference type="Proteomes" id="UP001454036">
    <property type="component" value="Unassembled WGS sequence"/>
</dbReference>
<comment type="caution">
    <text evidence="1">The sequence shown here is derived from an EMBL/GenBank/DDBJ whole genome shotgun (WGS) entry which is preliminary data.</text>
</comment>
<dbReference type="EMBL" id="BAABME010011016">
    <property type="protein sequence ID" value="GAA0183110.1"/>
    <property type="molecule type" value="Genomic_DNA"/>
</dbReference>
<sequence length="75" mass="8649">MTIIGARDDLVFISDCHPSIEKCCLKEFSDVVYGICMFHLGLNMAARYKVKAKKFLYGVAKAYTEIEFEERIHQI</sequence>
<proteinExistence type="predicted"/>
<dbReference type="AlphaFoldDB" id="A0AAV3RRG2"/>
<organism evidence="1 2">
    <name type="scientific">Lithospermum erythrorhizon</name>
    <name type="common">Purple gromwell</name>
    <name type="synonym">Lithospermum officinale var. erythrorhizon</name>
    <dbReference type="NCBI Taxonomy" id="34254"/>
    <lineage>
        <taxon>Eukaryota</taxon>
        <taxon>Viridiplantae</taxon>
        <taxon>Streptophyta</taxon>
        <taxon>Embryophyta</taxon>
        <taxon>Tracheophyta</taxon>
        <taxon>Spermatophyta</taxon>
        <taxon>Magnoliopsida</taxon>
        <taxon>eudicotyledons</taxon>
        <taxon>Gunneridae</taxon>
        <taxon>Pentapetalae</taxon>
        <taxon>asterids</taxon>
        <taxon>lamiids</taxon>
        <taxon>Boraginales</taxon>
        <taxon>Boraginaceae</taxon>
        <taxon>Boraginoideae</taxon>
        <taxon>Lithospermeae</taxon>
        <taxon>Lithospermum</taxon>
    </lineage>
</organism>
<protein>
    <submittedName>
        <fullName evidence="1">Uncharacterized protein</fullName>
    </submittedName>
</protein>
<gene>
    <name evidence="1" type="ORF">LIER_30582</name>
</gene>
<reference evidence="1 2" key="1">
    <citation type="submission" date="2024-01" db="EMBL/GenBank/DDBJ databases">
        <title>The complete chloroplast genome sequence of Lithospermum erythrorhizon: insights into the phylogenetic relationship among Boraginaceae species and the maternal lineages of purple gromwells.</title>
        <authorList>
            <person name="Okada T."/>
            <person name="Watanabe K."/>
        </authorList>
    </citation>
    <scope>NUCLEOTIDE SEQUENCE [LARGE SCALE GENOMIC DNA]</scope>
</reference>
<accession>A0AAV3RRG2</accession>
<name>A0AAV3RRG2_LITER</name>
<keyword evidence="2" id="KW-1185">Reference proteome</keyword>
<evidence type="ECO:0000313" key="1">
    <source>
        <dbReference type="EMBL" id="GAA0183110.1"/>
    </source>
</evidence>